<reference evidence="4 5" key="1">
    <citation type="submission" date="2017-06" db="EMBL/GenBank/DDBJ databases">
        <title>Investigating the central metabolism of Clostridium thermosuccinogenes.</title>
        <authorList>
            <person name="Koendjbiharie J.G."/>
            <person name="van Kranenburg R."/>
        </authorList>
    </citation>
    <scope>NUCLEOTIDE SEQUENCE [LARGE SCALE GENOMIC DNA]</scope>
    <source>
        <strain evidence="4 5">DSM 5806</strain>
    </source>
</reference>
<organism evidence="4 5">
    <name type="scientific">Clostridium thermosuccinogenes</name>
    <dbReference type="NCBI Taxonomy" id="84032"/>
    <lineage>
        <taxon>Bacteria</taxon>
        <taxon>Bacillati</taxon>
        <taxon>Bacillota</taxon>
        <taxon>Clostridia</taxon>
        <taxon>Eubacteriales</taxon>
        <taxon>Clostridiaceae</taxon>
        <taxon>Clostridium</taxon>
    </lineage>
</organism>
<sequence>MVIGVISDTHGRMTEKALELLKGSDIIVHAGDIGRQDILDALKEIAPVYAVRGNNDRDAWARSLPLTQAVEAGGKLIYVIHDISMMDLDAKAAGIDIVIYGHSHKPKKEEKNGILYFNPGSAGPKRFNLPICLGRIEIKYGSIDAGWIDLGDK</sequence>
<name>A0A2K2FD21_9CLOT</name>
<evidence type="ECO:0000259" key="3">
    <source>
        <dbReference type="Pfam" id="PF12850"/>
    </source>
</evidence>
<dbReference type="EMBL" id="NIOJ01000027">
    <property type="protein sequence ID" value="PNT98472.1"/>
    <property type="molecule type" value="Genomic_DNA"/>
</dbReference>
<keyword evidence="5" id="KW-1185">Reference proteome</keyword>
<evidence type="ECO:0000313" key="4">
    <source>
        <dbReference type="EMBL" id="PNT98472.1"/>
    </source>
</evidence>
<dbReference type="AlphaFoldDB" id="A0A2K2FD21"/>
<keyword evidence="2" id="KW-0479">Metal-binding</keyword>
<dbReference type="EC" id="3.1.4.-" evidence="2"/>
<dbReference type="NCBIfam" id="TIGR00040">
    <property type="entry name" value="yfcE"/>
    <property type="match status" value="1"/>
</dbReference>
<dbReference type="Gene3D" id="3.60.21.10">
    <property type="match status" value="1"/>
</dbReference>
<dbReference type="KEGG" id="cthd:CDO33_11835"/>
<dbReference type="PANTHER" id="PTHR11124">
    <property type="entry name" value="VACUOLAR SORTING PROTEIN VPS29"/>
    <property type="match status" value="1"/>
</dbReference>
<evidence type="ECO:0000256" key="1">
    <source>
        <dbReference type="ARBA" id="ARBA00008950"/>
    </source>
</evidence>
<dbReference type="Pfam" id="PF12850">
    <property type="entry name" value="Metallophos_2"/>
    <property type="match status" value="1"/>
</dbReference>
<accession>A0A2K2FD21</accession>
<comment type="caution">
    <text evidence="4">The sequence shown here is derived from an EMBL/GenBank/DDBJ whole genome shotgun (WGS) entry which is preliminary data.</text>
</comment>
<dbReference type="InterPro" id="IPR024654">
    <property type="entry name" value="Calcineurin-like_PHP_lpxH"/>
</dbReference>
<feature type="domain" description="Calcineurin-like phosphoesterase" evidence="3">
    <location>
        <begin position="1"/>
        <end position="139"/>
    </location>
</feature>
<evidence type="ECO:0000313" key="5">
    <source>
        <dbReference type="Proteomes" id="UP000236151"/>
    </source>
</evidence>
<dbReference type="OrthoDB" id="9800565at2"/>
<dbReference type="RefSeq" id="WP_103081794.1">
    <property type="nucleotide sequence ID" value="NZ_JBAIZC010000035.1"/>
</dbReference>
<protein>
    <recommendedName>
        <fullName evidence="2">Phosphoesterase</fullName>
        <ecNumber evidence="2">3.1.4.-</ecNumber>
    </recommendedName>
</protein>
<dbReference type="GO" id="GO:0046872">
    <property type="term" value="F:metal ion binding"/>
    <property type="evidence" value="ECO:0007669"/>
    <property type="project" value="UniProtKB-KW"/>
</dbReference>
<gene>
    <name evidence="4" type="ORF">CDQ84_11000</name>
</gene>
<comment type="similarity">
    <text evidence="1 2">Belongs to the metallophosphoesterase superfamily. YfcE family.</text>
</comment>
<dbReference type="GO" id="GO:0016787">
    <property type="term" value="F:hydrolase activity"/>
    <property type="evidence" value="ECO:0007669"/>
    <property type="project" value="UniProtKB-UniRule"/>
</dbReference>
<dbReference type="InterPro" id="IPR000979">
    <property type="entry name" value="Phosphodiesterase_MJ0936/Vps29"/>
</dbReference>
<comment type="cofactor">
    <cofactor evidence="2">
        <name>a divalent metal cation</name>
        <dbReference type="ChEBI" id="CHEBI:60240"/>
    </cofactor>
</comment>
<dbReference type="SUPFAM" id="SSF56300">
    <property type="entry name" value="Metallo-dependent phosphatases"/>
    <property type="match status" value="1"/>
</dbReference>
<evidence type="ECO:0000256" key="2">
    <source>
        <dbReference type="RuleBase" id="RU362039"/>
    </source>
</evidence>
<dbReference type="CDD" id="cd00841">
    <property type="entry name" value="MPP_YfcE"/>
    <property type="match status" value="1"/>
</dbReference>
<dbReference type="Proteomes" id="UP000236151">
    <property type="component" value="Unassembled WGS sequence"/>
</dbReference>
<dbReference type="InterPro" id="IPR041802">
    <property type="entry name" value="MPP_YfcE"/>
</dbReference>
<dbReference type="InterPro" id="IPR029052">
    <property type="entry name" value="Metallo-depent_PP-like"/>
</dbReference>
<proteinExistence type="inferred from homology"/>